<protein>
    <recommendedName>
        <fullName evidence="4 13">Fructose-bisphosphate aldolase</fullName>
        <ecNumber evidence="4 13">4.1.2.13</ecNumber>
    </recommendedName>
</protein>
<dbReference type="PROSITE" id="PS00158">
    <property type="entry name" value="ALDOLASE_CLASS_I"/>
    <property type="match status" value="1"/>
</dbReference>
<keyword evidence="8 13" id="KW-0324">Glycolysis</keyword>
<reference evidence="15" key="1">
    <citation type="journal article" date="2017" name="Plant J.">
        <title>The pomegranate (Punica granatum L.) genome and the genomics of punicalagin biosynthesis.</title>
        <authorList>
            <person name="Qin G."/>
            <person name="Xu C."/>
            <person name="Ming R."/>
            <person name="Tang H."/>
            <person name="Guyot R."/>
            <person name="Kramer E.M."/>
            <person name="Hu Y."/>
            <person name="Yi X."/>
            <person name="Qi Y."/>
            <person name="Xu X."/>
            <person name="Gao Z."/>
            <person name="Pan H."/>
            <person name="Jian J."/>
            <person name="Tian Y."/>
            <person name="Yue Z."/>
            <person name="Xu Y."/>
        </authorList>
    </citation>
    <scope>NUCLEOTIDE SEQUENCE [LARGE SCALE GENOMIC DNA]</scope>
    <source>
        <strain evidence="15">cv. Dabenzi</strain>
    </source>
</reference>
<comment type="similarity">
    <text evidence="3 13">Belongs to the class I fructose-bisphosphate aldolase family.</text>
</comment>
<evidence type="ECO:0000256" key="4">
    <source>
        <dbReference type="ARBA" id="ARBA00013068"/>
    </source>
</evidence>
<keyword evidence="6" id="KW-0150">Chloroplast</keyword>
<dbReference type="UniPathway" id="UPA00109">
    <property type="reaction ID" value="UER00183"/>
</dbReference>
<dbReference type="EC" id="4.1.2.13" evidence="4 13"/>
<sequence length="423" mass="45805">MASASLLNSSPVLEKSEWVKGGQSIRLPSTAAVRCQPATASSGLTIRASYADELVKTAKTVASPGRGILAMDESNATCGKRLASIGLENTEANRQAYRTLLVSAPGLGQYISGAILFEETLYQSTVDGKKMVDVLVEQKIVPGIKVDKGLVPLAGSNNESWCQGLDGLASRSAAYYQQGARFAKWRTVVSIPNGPSALAVKEAAWGLARYAAISQDNGLVPIVEPEILLDGDHGIDRTFEVARKVWAEVFFYLAENNVMFEGILLKPSMVTPGAECKEKATPEQVAAYTLKLLRTRIPPSVPGIMKTGTVLRLRRCLAFIDDDAKFMRYVQFLSGGQSEVEATLNLNAMNQQPNPWHVSFSYARALQNTCLKTWGGRPQNVKAAQDTLLVRAKANSLAQLGKYTGEGESEEAKKGMFVKGYVY</sequence>
<keyword evidence="9 13" id="KW-0456">Lyase</keyword>
<comment type="catalytic activity">
    <reaction evidence="1 13">
        <text>beta-D-fructose 1,6-bisphosphate = D-glyceraldehyde 3-phosphate + dihydroxyacetone phosphate</text>
        <dbReference type="Rhea" id="RHEA:14729"/>
        <dbReference type="ChEBI" id="CHEBI:32966"/>
        <dbReference type="ChEBI" id="CHEBI:57642"/>
        <dbReference type="ChEBI" id="CHEBI:59776"/>
        <dbReference type="EC" id="4.1.2.13"/>
    </reaction>
</comment>
<evidence type="ECO:0000256" key="5">
    <source>
        <dbReference type="ARBA" id="ARBA00022481"/>
    </source>
</evidence>
<accession>A0A218XFA8</accession>
<dbReference type="NCBIfam" id="NF033379">
    <property type="entry name" value="FrucBisAld_I"/>
    <property type="match status" value="1"/>
</dbReference>
<evidence type="ECO:0000256" key="1">
    <source>
        <dbReference type="ARBA" id="ARBA00000441"/>
    </source>
</evidence>
<keyword evidence="7" id="KW-0934">Plastid</keyword>
<dbReference type="SUPFAM" id="SSF51569">
    <property type="entry name" value="Aldolase"/>
    <property type="match status" value="1"/>
</dbReference>
<dbReference type="FunFam" id="3.20.20.70:FF:000052">
    <property type="entry name" value="Fructose-bisphosphate aldolase"/>
    <property type="match status" value="1"/>
</dbReference>
<comment type="subcellular location">
    <subcellularLocation>
        <location evidence="12">Plastid</location>
        <location evidence="12">Chloroplast</location>
        <location evidence="12">Plastoglobule</location>
    </subcellularLocation>
</comment>
<evidence type="ECO:0000256" key="10">
    <source>
        <dbReference type="ARBA" id="ARBA00023270"/>
    </source>
</evidence>
<dbReference type="GO" id="GO:0010287">
    <property type="term" value="C:plastoglobule"/>
    <property type="evidence" value="ECO:0007669"/>
    <property type="project" value="UniProtKB-SubCell"/>
</dbReference>
<name>A0A218XFA8_PUNGR</name>
<evidence type="ECO:0000313" key="14">
    <source>
        <dbReference type="EMBL" id="OWM83905.1"/>
    </source>
</evidence>
<evidence type="ECO:0000256" key="13">
    <source>
        <dbReference type="RuleBase" id="RU003994"/>
    </source>
</evidence>
<dbReference type="PANTHER" id="PTHR11627">
    <property type="entry name" value="FRUCTOSE-BISPHOSPHATE ALDOLASE"/>
    <property type="match status" value="1"/>
</dbReference>
<organism evidence="14 15">
    <name type="scientific">Punica granatum</name>
    <name type="common">Pomegranate</name>
    <dbReference type="NCBI Taxonomy" id="22663"/>
    <lineage>
        <taxon>Eukaryota</taxon>
        <taxon>Viridiplantae</taxon>
        <taxon>Streptophyta</taxon>
        <taxon>Embryophyta</taxon>
        <taxon>Tracheophyta</taxon>
        <taxon>Spermatophyta</taxon>
        <taxon>Magnoliopsida</taxon>
        <taxon>eudicotyledons</taxon>
        <taxon>Gunneridae</taxon>
        <taxon>Pentapetalae</taxon>
        <taxon>rosids</taxon>
        <taxon>malvids</taxon>
        <taxon>Myrtales</taxon>
        <taxon>Lythraceae</taxon>
        <taxon>Punica</taxon>
    </lineage>
</organism>
<dbReference type="InterPro" id="IPR000741">
    <property type="entry name" value="FBA_I"/>
</dbReference>
<dbReference type="EMBL" id="MTKT01001810">
    <property type="protein sequence ID" value="OWM83905.1"/>
    <property type="molecule type" value="Genomic_DNA"/>
</dbReference>
<evidence type="ECO:0000313" key="15">
    <source>
        <dbReference type="Proteomes" id="UP000197138"/>
    </source>
</evidence>
<evidence type="ECO:0000256" key="2">
    <source>
        <dbReference type="ARBA" id="ARBA00004714"/>
    </source>
</evidence>
<dbReference type="Proteomes" id="UP000197138">
    <property type="component" value="Unassembled WGS sequence"/>
</dbReference>
<dbReference type="GO" id="GO:0004332">
    <property type="term" value="F:fructose-bisphosphate aldolase activity"/>
    <property type="evidence" value="ECO:0007669"/>
    <property type="project" value="UniProtKB-EC"/>
</dbReference>
<evidence type="ECO:0000256" key="11">
    <source>
        <dbReference type="ARBA" id="ARBA00055244"/>
    </source>
</evidence>
<dbReference type="AlphaFoldDB" id="A0A218XFA8"/>
<evidence type="ECO:0000256" key="6">
    <source>
        <dbReference type="ARBA" id="ARBA00022528"/>
    </source>
</evidence>
<comment type="caution">
    <text evidence="14">The sequence shown here is derived from an EMBL/GenBank/DDBJ whole genome shotgun (WGS) entry which is preliminary data.</text>
</comment>
<keyword evidence="10" id="KW-0704">Schiff base</keyword>
<comment type="pathway">
    <text evidence="2">Carbohydrate degradation; glycolysis; D-glyceraldehyde 3-phosphate and glycerone phosphate from D-glucose: step 4/4.</text>
</comment>
<evidence type="ECO:0000256" key="9">
    <source>
        <dbReference type="ARBA" id="ARBA00023239"/>
    </source>
</evidence>
<evidence type="ECO:0000256" key="12">
    <source>
        <dbReference type="ARBA" id="ARBA00060463"/>
    </source>
</evidence>
<proteinExistence type="inferred from homology"/>
<dbReference type="Pfam" id="PF00274">
    <property type="entry name" value="Glycolytic"/>
    <property type="match status" value="2"/>
</dbReference>
<evidence type="ECO:0000256" key="8">
    <source>
        <dbReference type="ARBA" id="ARBA00023152"/>
    </source>
</evidence>
<evidence type="ECO:0000256" key="3">
    <source>
        <dbReference type="ARBA" id="ARBA00010387"/>
    </source>
</evidence>
<dbReference type="GO" id="GO:0006096">
    <property type="term" value="P:glycolytic process"/>
    <property type="evidence" value="ECO:0007669"/>
    <property type="project" value="UniProtKB-UniPathway"/>
</dbReference>
<dbReference type="InterPro" id="IPR029768">
    <property type="entry name" value="Aldolase_I_AS"/>
</dbReference>
<keyword evidence="5" id="KW-0488">Methylation</keyword>
<evidence type="ECO:0000256" key="7">
    <source>
        <dbReference type="ARBA" id="ARBA00022640"/>
    </source>
</evidence>
<gene>
    <name evidence="14" type="ORF">CDL15_Pgr004336</name>
</gene>
<comment type="function">
    <text evidence="11">Plays a key role in glycolysis and gluconeogenesis.</text>
</comment>
<dbReference type="CDD" id="cd00948">
    <property type="entry name" value="FBP_aldolase_I_a"/>
    <property type="match status" value="1"/>
</dbReference>
<dbReference type="InterPro" id="IPR013785">
    <property type="entry name" value="Aldolase_TIM"/>
</dbReference>
<dbReference type="Gene3D" id="3.20.20.70">
    <property type="entry name" value="Aldolase class I"/>
    <property type="match status" value="1"/>
</dbReference>